<reference evidence="8 9" key="1">
    <citation type="submission" date="2016-06" db="EMBL/GenBank/DDBJ databases">
        <title>Insight into the functional genes involving in sulfur oxidation in Pearl River water.</title>
        <authorList>
            <person name="Luo J."/>
            <person name="Tan X."/>
            <person name="Lin W."/>
        </authorList>
    </citation>
    <scope>NUCLEOTIDE SEQUENCE [LARGE SCALE GENOMIC DNA]</scope>
    <source>
        <strain evidence="8 9">LS2</strain>
    </source>
</reference>
<dbReference type="Pfam" id="PF00497">
    <property type="entry name" value="SBP_bac_3"/>
    <property type="match status" value="1"/>
</dbReference>
<dbReference type="InterPro" id="IPR000189">
    <property type="entry name" value="Transglyc_AS"/>
</dbReference>
<proteinExistence type="inferred from homology"/>
<accession>A0A191ZFU5</accession>
<evidence type="ECO:0000313" key="8">
    <source>
        <dbReference type="EMBL" id="ANJ66754.1"/>
    </source>
</evidence>
<feature type="domain" description="Solute-binding protein family 3/N-terminal" evidence="7">
    <location>
        <begin position="75"/>
        <end position="319"/>
    </location>
</feature>
<dbReference type="InterPro" id="IPR008258">
    <property type="entry name" value="Transglycosylase_SLT_dom_1"/>
</dbReference>
<evidence type="ECO:0000256" key="3">
    <source>
        <dbReference type="ARBA" id="ARBA00010333"/>
    </source>
</evidence>
<dbReference type="CDD" id="cd13403">
    <property type="entry name" value="MLTF-like"/>
    <property type="match status" value="1"/>
</dbReference>
<name>A0A191ZFU5_9GAMM</name>
<dbReference type="Gene3D" id="1.10.530.10">
    <property type="match status" value="1"/>
</dbReference>
<evidence type="ECO:0000256" key="2">
    <source>
        <dbReference type="ARBA" id="ARBA00007734"/>
    </source>
</evidence>
<dbReference type="GO" id="GO:0008933">
    <property type="term" value="F:peptidoglycan lytic transglycosylase activity"/>
    <property type="evidence" value="ECO:0007669"/>
    <property type="project" value="InterPro"/>
</dbReference>
<evidence type="ECO:0000313" key="9">
    <source>
        <dbReference type="Proteomes" id="UP000078596"/>
    </source>
</evidence>
<dbReference type="Gene3D" id="3.40.190.10">
    <property type="entry name" value="Periplasmic binding protein-like II"/>
    <property type="match status" value="2"/>
</dbReference>
<keyword evidence="4" id="KW-0732">Signal</keyword>
<dbReference type="KEGG" id="haz:A9404_04620"/>
<dbReference type="InterPro" id="IPR001638">
    <property type="entry name" value="Solute-binding_3/MltF_N"/>
</dbReference>
<evidence type="ECO:0000256" key="5">
    <source>
        <dbReference type="ARBA" id="ARBA00023237"/>
    </source>
</evidence>
<dbReference type="RefSeq" id="WP_066099112.1">
    <property type="nucleotide sequence ID" value="NZ_CP016027.1"/>
</dbReference>
<keyword evidence="5" id="KW-0998">Cell outer membrane</keyword>
<dbReference type="GO" id="GO:0000270">
    <property type="term" value="P:peptidoglycan metabolic process"/>
    <property type="evidence" value="ECO:0007669"/>
    <property type="project" value="InterPro"/>
</dbReference>
<dbReference type="GO" id="GO:0009279">
    <property type="term" value="C:cell outer membrane"/>
    <property type="evidence" value="ECO:0007669"/>
    <property type="project" value="UniProtKB-SubCell"/>
</dbReference>
<dbReference type="AlphaFoldDB" id="A0A191ZFU5"/>
<dbReference type="SUPFAM" id="SSF53850">
    <property type="entry name" value="Periplasmic binding protein-like II"/>
    <property type="match status" value="1"/>
</dbReference>
<keyword evidence="9" id="KW-1185">Reference proteome</keyword>
<protein>
    <recommendedName>
        <fullName evidence="7">Solute-binding protein family 3/N-terminal domain-containing protein</fullName>
    </recommendedName>
</protein>
<sequence>MSPTPQDSTSVTDSTQPRTAWWISGIGIVCLVGIPLGWWLKTYPPAEPRPPGSEILISSIFERTPQLTQVRERGYLRVATLINPTIYVPDKNQPQGLEYDLATRFAQQLGLGVKFIIANNINEAYQLVDENKADFAAAGLVVSLARERLFRYGPSYVSVRRQLVYRQGVPKPQSLDDIGSAPLAVEKGSSSLSWLTEQAKKGLLTPDNANDSNNAQNQAADTHDYTIQVQLEDTGISTLKALETGAVDYAVMLSHETMLGQKISNKIHVATDLGPPVSFAWAFSRHADKSLYNASVMFFNEIRSNHELKNLIDRHYAQFEQLDQRLAQQFLDDVESRIAPYLSAFKKAGEKYDIDWRLLAAMGYQESKWQPDATSHQGAYGLMQITLPTAQELGLHDRGDPVKSIMSAAKYLSQLRAQVPERAKEPDLTYFAIAAYNIGIGHLSDAFKLTSEQGGDPNRWQDVRDRLTELSDPKIYRKLRYGYARGEETVQYVENIRALHDLMIWVGSRNEPNLAQTHELTAAQAAKP</sequence>
<dbReference type="PANTHER" id="PTHR35936">
    <property type="entry name" value="MEMBRANE-BOUND LYTIC MUREIN TRANSGLYCOSYLASE F"/>
    <property type="match status" value="1"/>
</dbReference>
<evidence type="ECO:0000256" key="4">
    <source>
        <dbReference type="ARBA" id="ARBA00022729"/>
    </source>
</evidence>
<keyword evidence="6" id="KW-0812">Transmembrane</keyword>
<dbReference type="Proteomes" id="UP000078596">
    <property type="component" value="Chromosome"/>
</dbReference>
<organism evidence="8 9">
    <name type="scientific">Halothiobacillus diazotrophicus</name>
    <dbReference type="NCBI Taxonomy" id="1860122"/>
    <lineage>
        <taxon>Bacteria</taxon>
        <taxon>Pseudomonadati</taxon>
        <taxon>Pseudomonadota</taxon>
        <taxon>Gammaproteobacteria</taxon>
        <taxon>Chromatiales</taxon>
        <taxon>Halothiobacillaceae</taxon>
        <taxon>Halothiobacillus</taxon>
    </lineage>
</organism>
<dbReference type="PANTHER" id="PTHR35936:SF32">
    <property type="entry name" value="MEMBRANE-BOUND LYTIC MUREIN TRANSGLYCOSYLASE F"/>
    <property type="match status" value="1"/>
</dbReference>
<dbReference type="STRING" id="1860122.A9404_04620"/>
<comment type="similarity">
    <text evidence="3">Belongs to the bacterial solute-binding protein 3 family.</text>
</comment>
<dbReference type="SUPFAM" id="SSF53955">
    <property type="entry name" value="Lysozyme-like"/>
    <property type="match status" value="1"/>
</dbReference>
<dbReference type="SMART" id="SM00062">
    <property type="entry name" value="PBPb"/>
    <property type="match status" value="1"/>
</dbReference>
<evidence type="ECO:0000259" key="7">
    <source>
        <dbReference type="SMART" id="SM00062"/>
    </source>
</evidence>
<dbReference type="InterPro" id="IPR023346">
    <property type="entry name" value="Lysozyme-like_dom_sf"/>
</dbReference>
<dbReference type="Pfam" id="PF01464">
    <property type="entry name" value="SLT"/>
    <property type="match status" value="1"/>
</dbReference>
<keyword evidence="6" id="KW-1133">Transmembrane helix</keyword>
<dbReference type="OrthoDB" id="9815002at2"/>
<feature type="transmembrane region" description="Helical" evidence="6">
    <location>
        <begin position="20"/>
        <end position="40"/>
    </location>
</feature>
<gene>
    <name evidence="8" type="ORF">A9404_04620</name>
</gene>
<dbReference type="EMBL" id="CP016027">
    <property type="protein sequence ID" value="ANJ66754.1"/>
    <property type="molecule type" value="Genomic_DNA"/>
</dbReference>
<evidence type="ECO:0000256" key="1">
    <source>
        <dbReference type="ARBA" id="ARBA00004339"/>
    </source>
</evidence>
<dbReference type="NCBIfam" id="NF008112">
    <property type="entry name" value="PRK10859.1"/>
    <property type="match status" value="1"/>
</dbReference>
<comment type="similarity">
    <text evidence="2">Belongs to the transglycosylase Slt family.</text>
</comment>
<keyword evidence="6" id="KW-0472">Membrane</keyword>
<comment type="subcellular location">
    <subcellularLocation>
        <location evidence="1">Cell outer membrane</location>
        <topology evidence="1">Peripheral membrane protein</topology>
    </subcellularLocation>
</comment>
<dbReference type="CDD" id="cd01009">
    <property type="entry name" value="PBP2_YfhD_N"/>
    <property type="match status" value="1"/>
</dbReference>
<evidence type="ECO:0000256" key="6">
    <source>
        <dbReference type="SAM" id="Phobius"/>
    </source>
</evidence>
<dbReference type="PROSITE" id="PS00922">
    <property type="entry name" value="TRANSGLYCOSYLASE"/>
    <property type="match status" value="1"/>
</dbReference>